<evidence type="ECO:0000313" key="2">
    <source>
        <dbReference type="Proteomes" id="UP001595923"/>
    </source>
</evidence>
<organism evidence="1 2">
    <name type="scientific">Nocardiopsis mangrovi</name>
    <dbReference type="NCBI Taxonomy" id="1179818"/>
    <lineage>
        <taxon>Bacteria</taxon>
        <taxon>Bacillati</taxon>
        <taxon>Actinomycetota</taxon>
        <taxon>Actinomycetes</taxon>
        <taxon>Streptosporangiales</taxon>
        <taxon>Nocardiopsidaceae</taxon>
        <taxon>Nocardiopsis</taxon>
    </lineage>
</organism>
<sequence>MIKTWLEDAERAPALLSGRTDVVSFEVSAEFGAILTAMIEKCGGPLWSIVVDVDRPGGPPEFGNMAAEACV</sequence>
<proteinExistence type="predicted"/>
<dbReference type="Proteomes" id="UP001595923">
    <property type="component" value="Unassembled WGS sequence"/>
</dbReference>
<protein>
    <submittedName>
        <fullName evidence="1">Uncharacterized protein</fullName>
    </submittedName>
</protein>
<accession>A0ABV9DVA4</accession>
<keyword evidence="2" id="KW-1185">Reference proteome</keyword>
<dbReference type="EMBL" id="JBHSFQ010000011">
    <property type="protein sequence ID" value="MFC4562846.1"/>
    <property type="molecule type" value="Genomic_DNA"/>
</dbReference>
<reference evidence="2" key="1">
    <citation type="journal article" date="2019" name="Int. J. Syst. Evol. Microbiol.">
        <title>The Global Catalogue of Microorganisms (GCM) 10K type strain sequencing project: providing services to taxonomists for standard genome sequencing and annotation.</title>
        <authorList>
            <consortium name="The Broad Institute Genomics Platform"/>
            <consortium name="The Broad Institute Genome Sequencing Center for Infectious Disease"/>
            <person name="Wu L."/>
            <person name="Ma J."/>
        </authorList>
    </citation>
    <scope>NUCLEOTIDE SEQUENCE [LARGE SCALE GENOMIC DNA]</scope>
    <source>
        <strain evidence="2">XZYJ18</strain>
    </source>
</reference>
<name>A0ABV9DVA4_9ACTN</name>
<dbReference type="RefSeq" id="WP_378574388.1">
    <property type="nucleotide sequence ID" value="NZ_JBHSFQ010000011.1"/>
</dbReference>
<gene>
    <name evidence="1" type="ORF">ACFO4E_13345</name>
</gene>
<comment type="caution">
    <text evidence="1">The sequence shown here is derived from an EMBL/GenBank/DDBJ whole genome shotgun (WGS) entry which is preliminary data.</text>
</comment>
<evidence type="ECO:0000313" key="1">
    <source>
        <dbReference type="EMBL" id="MFC4562846.1"/>
    </source>
</evidence>